<dbReference type="Pfam" id="PF01266">
    <property type="entry name" value="DAO"/>
    <property type="match status" value="1"/>
</dbReference>
<dbReference type="EMBL" id="KI966433">
    <property type="protein sequence ID" value="EWC44895.1"/>
    <property type="molecule type" value="Genomic_DNA"/>
</dbReference>
<accession>W7I7E4</accession>
<evidence type="ECO:0000313" key="2">
    <source>
        <dbReference type="EMBL" id="EWC44895.1"/>
    </source>
</evidence>
<reference evidence="2 3" key="1">
    <citation type="submission" date="2013-05" db="EMBL/GenBank/DDBJ databases">
        <title>Drechslerella stenobrocha genome reveals carnivorous origination and mechanical trapping mechanism of predatory fungi.</title>
        <authorList>
            <person name="Liu X."/>
            <person name="Zhang W."/>
            <person name="Liu K."/>
        </authorList>
    </citation>
    <scope>NUCLEOTIDE SEQUENCE [LARGE SCALE GENOMIC DNA]</scope>
    <source>
        <strain evidence="2 3">248</strain>
    </source>
</reference>
<keyword evidence="3" id="KW-1185">Reference proteome</keyword>
<dbReference type="HOGENOM" id="CLU_044367_0_0_1"/>
<sequence>MRYSRFAGPNEASDSPVFAIIGGGIAGSVQAIHLAEKYPWINIHIFEKNKEILSGTSSMNPGRPTFGFHYRHLETATFCQDNTVKFTKFLDSIGCPNIFAKAPQRGIYVLMKDAAQVLDSSVKPVFRPDEIEPIFEKIRDHAIENYSFDEDFKKHFGPADQICRRLEKDEYKHFITPELFEGVGSCYETAEKTFDTAGVCLFLRNYIKRVKNITISTESNVTRVVRIQQPNGSSYQINWTDGTKDCVETAKFLTLACWERVGQFRKQLGKAEHQPTYNRLKMLAIVEMDIPASRLDTIRPIFVASGPFSMISPQKCIEKPNGRIVCRCACTLAVRTNVMTAPDDRPLPAQYDKILQGRISAEAKRKMAMPILEGARQFFACLSDAKLVDVRFGTVRVPFGGGNAVDLHDPASEHHSRDYPGCSNLGEGLFVNEAMKMIYSVYNAEMMVDWLRAELNGNRVLEAKETEKVVQNVYYNRKYVHATE</sequence>
<organism evidence="2 3">
    <name type="scientific">Drechslerella stenobrocha 248</name>
    <dbReference type="NCBI Taxonomy" id="1043628"/>
    <lineage>
        <taxon>Eukaryota</taxon>
        <taxon>Fungi</taxon>
        <taxon>Dikarya</taxon>
        <taxon>Ascomycota</taxon>
        <taxon>Pezizomycotina</taxon>
        <taxon>Orbiliomycetes</taxon>
        <taxon>Orbiliales</taxon>
        <taxon>Orbiliaceae</taxon>
        <taxon>Drechslerella</taxon>
    </lineage>
</organism>
<feature type="domain" description="FAD dependent oxidoreductase" evidence="1">
    <location>
        <begin position="19"/>
        <end position="247"/>
    </location>
</feature>
<dbReference type="Gene3D" id="3.50.50.60">
    <property type="entry name" value="FAD/NAD(P)-binding domain"/>
    <property type="match status" value="1"/>
</dbReference>
<dbReference type="Proteomes" id="UP000024837">
    <property type="component" value="Unassembled WGS sequence"/>
</dbReference>
<dbReference type="SUPFAM" id="SSF51905">
    <property type="entry name" value="FAD/NAD(P)-binding domain"/>
    <property type="match status" value="1"/>
</dbReference>
<protein>
    <recommendedName>
        <fullName evidence="1">FAD dependent oxidoreductase domain-containing protein</fullName>
    </recommendedName>
</protein>
<dbReference type="InterPro" id="IPR006076">
    <property type="entry name" value="FAD-dep_OxRdtase"/>
</dbReference>
<gene>
    <name evidence="2" type="ORF">DRE_00954</name>
</gene>
<dbReference type="OrthoDB" id="4913900at2759"/>
<proteinExistence type="predicted"/>
<dbReference type="AlphaFoldDB" id="W7I7E4"/>
<evidence type="ECO:0000259" key="1">
    <source>
        <dbReference type="Pfam" id="PF01266"/>
    </source>
</evidence>
<evidence type="ECO:0000313" key="3">
    <source>
        <dbReference type="Proteomes" id="UP000024837"/>
    </source>
</evidence>
<dbReference type="InterPro" id="IPR036188">
    <property type="entry name" value="FAD/NAD-bd_sf"/>
</dbReference>
<name>W7I7E4_9PEZI</name>